<keyword evidence="3" id="KW-0238">DNA-binding</keyword>
<dbReference type="Proteomes" id="UP000249422">
    <property type="component" value="Unassembled WGS sequence"/>
</dbReference>
<dbReference type="InterPro" id="IPR010982">
    <property type="entry name" value="Lambda_DNA-bd_dom_sf"/>
</dbReference>
<dbReference type="RefSeq" id="WP_258394308.1">
    <property type="nucleotide sequence ID" value="NZ_CAWNWF010000033.1"/>
</dbReference>
<dbReference type="SUPFAM" id="SSF47413">
    <property type="entry name" value="lambda repressor-like DNA-binding domains"/>
    <property type="match status" value="1"/>
</dbReference>
<reference evidence="6 7" key="1">
    <citation type="submission" date="2018-06" db="EMBL/GenBank/DDBJ databases">
        <title>Freshwater and sediment microbial communities from various areas in North America, analyzing microbe dynamics in response to fracking.</title>
        <authorList>
            <person name="Lamendella R."/>
        </authorList>
    </citation>
    <scope>NUCLEOTIDE SEQUENCE [LARGE SCALE GENOMIC DNA]</scope>
    <source>
        <strain evidence="6 7">17</strain>
    </source>
</reference>
<feature type="domain" description="Ner winged helix-turn-helix DNA-binding" evidence="5">
    <location>
        <begin position="60"/>
        <end position="123"/>
    </location>
</feature>
<evidence type="ECO:0000313" key="7">
    <source>
        <dbReference type="Proteomes" id="UP000249422"/>
    </source>
</evidence>
<dbReference type="GO" id="GO:0003677">
    <property type="term" value="F:DNA binding"/>
    <property type="evidence" value="ECO:0007669"/>
    <property type="project" value="UniProtKB-KW"/>
</dbReference>
<comment type="similarity">
    <text evidence="1">Belongs to the ner transcriptional regulatory family.</text>
</comment>
<organism evidence="6 7">
    <name type="scientific">Aeromonas salmonicida</name>
    <dbReference type="NCBI Taxonomy" id="645"/>
    <lineage>
        <taxon>Bacteria</taxon>
        <taxon>Pseudomonadati</taxon>
        <taxon>Pseudomonadota</taxon>
        <taxon>Gammaproteobacteria</taxon>
        <taxon>Aeromonadales</taxon>
        <taxon>Aeromonadaceae</taxon>
        <taxon>Aeromonas</taxon>
    </lineage>
</organism>
<dbReference type="Gene3D" id="1.10.260.40">
    <property type="entry name" value="lambda repressor-like DNA-binding domains"/>
    <property type="match status" value="1"/>
</dbReference>
<evidence type="ECO:0000259" key="5">
    <source>
        <dbReference type="Pfam" id="PF13693"/>
    </source>
</evidence>
<evidence type="ECO:0000256" key="3">
    <source>
        <dbReference type="ARBA" id="ARBA00023125"/>
    </source>
</evidence>
<evidence type="ECO:0000256" key="1">
    <source>
        <dbReference type="ARBA" id="ARBA00006157"/>
    </source>
</evidence>
<sequence length="129" mass="14930">MLAKKLSVYDIKLVQNHAAKKLSLGFKKNAVKRIGARMDKSNTSSKSRSEVPLDLEKKREWIKYKLKIRGLSLAEIGRKHNISRQVVSTALYRSNPRWEHEIASALDMLPFELWPERYDNLGIPLREVS</sequence>
<dbReference type="EMBL" id="QLLM01000033">
    <property type="protein sequence ID" value="RAI97822.1"/>
    <property type="molecule type" value="Genomic_DNA"/>
</dbReference>
<gene>
    <name evidence="6" type="ORF">DEU50_13320</name>
</gene>
<dbReference type="AlphaFoldDB" id="A0AAX1PDP8"/>
<evidence type="ECO:0000313" key="6">
    <source>
        <dbReference type="EMBL" id="RAI97822.1"/>
    </source>
</evidence>
<name>A0AAX1PDP8_AERSA</name>
<keyword evidence="2" id="KW-0805">Transcription regulation</keyword>
<comment type="caution">
    <text evidence="6">The sequence shown here is derived from an EMBL/GenBank/DDBJ whole genome shotgun (WGS) entry which is preliminary data.</text>
</comment>
<evidence type="ECO:0000256" key="4">
    <source>
        <dbReference type="ARBA" id="ARBA00023163"/>
    </source>
</evidence>
<dbReference type="InterPro" id="IPR038722">
    <property type="entry name" value="Ner_HTH_dom"/>
</dbReference>
<keyword evidence="4" id="KW-0804">Transcription</keyword>
<proteinExistence type="inferred from homology"/>
<evidence type="ECO:0000256" key="2">
    <source>
        <dbReference type="ARBA" id="ARBA00023015"/>
    </source>
</evidence>
<accession>A0AAX1PDP8</accession>
<dbReference type="Pfam" id="PF13693">
    <property type="entry name" value="HTH_35"/>
    <property type="match status" value="1"/>
</dbReference>
<protein>
    <submittedName>
        <fullName evidence="6">Nlp family transcriptional regulator</fullName>
    </submittedName>
</protein>